<dbReference type="GO" id="GO:0005634">
    <property type="term" value="C:nucleus"/>
    <property type="evidence" value="ECO:0007669"/>
    <property type="project" value="UniProtKB-SubCell"/>
</dbReference>
<proteinExistence type="evidence at transcript level"/>
<dbReference type="EMBL" id="KA645938">
    <property type="protein sequence ID" value="AFP60567.1"/>
    <property type="molecule type" value="mRNA"/>
</dbReference>
<keyword evidence="2" id="KW-0694">RNA-binding</keyword>
<feature type="domain" description="G-patch" evidence="5">
    <location>
        <begin position="224"/>
        <end position="270"/>
    </location>
</feature>
<name>T1PDD3_MUSDO</name>
<dbReference type="PANTHER" id="PTHR13948:SF3">
    <property type="entry name" value="FI21118P1"/>
    <property type="match status" value="1"/>
</dbReference>
<feature type="region of interest" description="Disordered" evidence="4">
    <location>
        <begin position="146"/>
        <end position="165"/>
    </location>
</feature>
<accession>T1PDD3</accession>
<dbReference type="PANTHER" id="PTHR13948">
    <property type="entry name" value="RNA-BINDING PROTEIN"/>
    <property type="match status" value="1"/>
</dbReference>
<comment type="subcellular location">
    <subcellularLocation>
        <location evidence="1">Nucleus</location>
    </subcellularLocation>
</comment>
<dbReference type="GO" id="GO:0003723">
    <property type="term" value="F:RNA binding"/>
    <property type="evidence" value="ECO:0007669"/>
    <property type="project" value="UniProtKB-KW"/>
</dbReference>
<evidence type="ECO:0000313" key="6">
    <source>
        <dbReference type="EMBL" id="AFP60567.1"/>
    </source>
</evidence>
<feature type="region of interest" description="Disordered" evidence="4">
    <location>
        <begin position="181"/>
        <end position="200"/>
    </location>
</feature>
<dbReference type="VEuPathDB" id="VectorBase:MDOA009998"/>
<dbReference type="InterPro" id="IPR000467">
    <property type="entry name" value="G_patch_dom"/>
</dbReference>
<dbReference type="SMART" id="SM00443">
    <property type="entry name" value="G_patch"/>
    <property type="match status" value="1"/>
</dbReference>
<evidence type="ECO:0000256" key="3">
    <source>
        <dbReference type="ARBA" id="ARBA00023242"/>
    </source>
</evidence>
<evidence type="ECO:0000256" key="4">
    <source>
        <dbReference type="SAM" id="MobiDB-lite"/>
    </source>
</evidence>
<evidence type="ECO:0000259" key="5">
    <source>
        <dbReference type="PROSITE" id="PS50174"/>
    </source>
</evidence>
<keyword evidence="3" id="KW-0539">Nucleus</keyword>
<feature type="compositionally biased region" description="Basic and acidic residues" evidence="4">
    <location>
        <begin position="1"/>
        <end position="14"/>
    </location>
</feature>
<organism evidence="6">
    <name type="scientific">Musca domestica</name>
    <name type="common">House fly</name>
    <dbReference type="NCBI Taxonomy" id="7370"/>
    <lineage>
        <taxon>Eukaryota</taxon>
        <taxon>Metazoa</taxon>
        <taxon>Ecdysozoa</taxon>
        <taxon>Arthropoda</taxon>
        <taxon>Hexapoda</taxon>
        <taxon>Insecta</taxon>
        <taxon>Pterygota</taxon>
        <taxon>Neoptera</taxon>
        <taxon>Endopterygota</taxon>
        <taxon>Diptera</taxon>
        <taxon>Brachycera</taxon>
        <taxon>Muscomorpha</taxon>
        <taxon>Muscoidea</taxon>
        <taxon>Muscidae</taxon>
        <taxon>Musca</taxon>
    </lineage>
</organism>
<dbReference type="VEuPathDB" id="VectorBase:MDOMA2_015437"/>
<sequence length="292" mass="31714">MEKWAKQLNQKKDYVPIAPPQPTQTSIDAARTSTSSGGSGSGYADVGFSILEKKASNKLSPNFMSPMTLSAPNKLIPAYGSDSEEDVPPTMSHKGPSAVGEASEKDYVDFQKLTCLLCKRAFQSLEILQKHLKMSNLHKENLAKMNSSRAAGGGGGAGSSMHMDGDKDSLAAALSYRDRAKERRQKYGEYDPPPPNPSREFFEKEIKSLTSRTSEAAPVMPIGSNNVGNRLLQKMGWSEGQGLGRKNQGRTNIIEANTRNSTAGLGVHSGAGPNDDYKTYIKKMMKSRYESV</sequence>
<dbReference type="PROSITE" id="PS50174">
    <property type="entry name" value="G_PATCH"/>
    <property type="match status" value="1"/>
</dbReference>
<dbReference type="Pfam" id="PF01585">
    <property type="entry name" value="G-patch"/>
    <property type="match status" value="1"/>
</dbReference>
<dbReference type="AlphaFoldDB" id="T1PDD3"/>
<feature type="region of interest" description="Disordered" evidence="4">
    <location>
        <begin position="1"/>
        <end position="41"/>
    </location>
</feature>
<feature type="region of interest" description="Disordered" evidence="4">
    <location>
        <begin position="75"/>
        <end position="99"/>
    </location>
</feature>
<protein>
    <submittedName>
        <fullName evidence="6">G-patch domain protein</fullName>
    </submittedName>
</protein>
<evidence type="ECO:0000256" key="2">
    <source>
        <dbReference type="ARBA" id="ARBA00022884"/>
    </source>
</evidence>
<evidence type="ECO:0000256" key="1">
    <source>
        <dbReference type="ARBA" id="ARBA00004123"/>
    </source>
</evidence>
<dbReference type="GO" id="GO:0000398">
    <property type="term" value="P:mRNA splicing, via spliceosome"/>
    <property type="evidence" value="ECO:0007669"/>
    <property type="project" value="TreeGrafter"/>
</dbReference>
<reference evidence="6" key="1">
    <citation type="submission" date="2012-08" db="EMBL/GenBank/DDBJ databases">
        <title>Transcriptome of adult Musca domestica launches a platform for comparative house fly gene expression and characterization of differential gene expression among resistant and susceptible house flies.</title>
        <authorList>
            <person name="Liu N."/>
            <person name="Zhang L."/>
            <person name="Li M."/>
            <person name="Reid W."/>
        </authorList>
    </citation>
    <scope>NUCLEOTIDE SEQUENCE</scope>
    <source>
        <strain evidence="6">ALHF</strain>
        <tissue evidence="6">Whole body</tissue>
    </source>
</reference>